<feature type="compositionally biased region" description="Basic and acidic residues" evidence="1">
    <location>
        <begin position="24"/>
        <end position="39"/>
    </location>
</feature>
<name>A0AB39ZS20_DROSZ</name>
<evidence type="ECO:0000256" key="1">
    <source>
        <dbReference type="SAM" id="MobiDB-lite"/>
    </source>
</evidence>
<sequence>MERRSGLGSRHRSWMQSFLKTARSHKEPESQKNVMDIKSDSTALEFRQRRSLKDVNDQEGKKILDDIIQDIFDKKAGTITLSESECSLDEDMRESMSMDPRLKLWYDTLQNRATVQAKIQRKLGRRPHEMLINVGSTGAPGDRGTVERLLDLAGRMNPTTLAQKKPAVLPAHVDCQCRELPELQETLPQAEKSGQAEVEVSGLTRATKQEILGTTHLPPEKPSQWIRSRVLEESIETKKGDIKRVLPFFPKLDKLEVVGSCPMQDILHRDDDNKIERVSCKSIFSLSSTSEILPEDVPKQEDFQKAEPEPESLVARAAVKINGVVFFNSGKRSLLPDIANVAFECHPFQNEVKEVARVENVGVQVLTCQWAIADCKRVGKCIVQCHNFLMSQTTFTVFPGEEVVCRALFRPRFCSLFKQRFELRIFPNVTGSARGFFVARLTGRCVPAPEYTNKLEKLQNSVTDKSKKRMADDLNQLQASIVPLLQPHEVVCPYERIFDEREVFNAENTGYKCERFDDLETLKAIYEDLKKPREPAWDLRLETLLEVILRLPDSNERQLHFAKLVEVQEQLKQGGGKGSLTHFSRSDQRTRSTFIYVRGCIGNGIQEWEEMMASLELSGLRLEINRFQVKQLEDEESALEEEGYEESEPKPWMRQLRKENPYLYLLKKLRSRKTYRDSLYMQTYSHLCDMAEDVVSVIESTQNV</sequence>
<evidence type="ECO:0000313" key="3">
    <source>
        <dbReference type="RefSeq" id="XP_016940863.3"/>
    </source>
</evidence>
<dbReference type="Pfam" id="PF14646">
    <property type="entry name" value="MYCBPAP"/>
    <property type="match status" value="1"/>
</dbReference>
<organism evidence="2 3">
    <name type="scientific">Drosophila suzukii</name>
    <name type="common">Spotted-wing drosophila fruit fly</name>
    <dbReference type="NCBI Taxonomy" id="28584"/>
    <lineage>
        <taxon>Eukaryota</taxon>
        <taxon>Metazoa</taxon>
        <taxon>Ecdysozoa</taxon>
        <taxon>Arthropoda</taxon>
        <taxon>Hexapoda</taxon>
        <taxon>Insecta</taxon>
        <taxon>Pterygota</taxon>
        <taxon>Neoptera</taxon>
        <taxon>Endopterygota</taxon>
        <taxon>Diptera</taxon>
        <taxon>Brachycera</taxon>
        <taxon>Muscomorpha</taxon>
        <taxon>Ephydroidea</taxon>
        <taxon>Drosophilidae</taxon>
        <taxon>Drosophila</taxon>
        <taxon>Sophophora</taxon>
    </lineage>
</organism>
<dbReference type="Proteomes" id="UP001652628">
    <property type="component" value="Chromosome 2R"/>
</dbReference>
<gene>
    <name evidence="3" type="primary">LOC108018016</name>
</gene>
<reference evidence="3" key="1">
    <citation type="submission" date="2025-08" db="UniProtKB">
        <authorList>
            <consortium name="RefSeq"/>
        </authorList>
    </citation>
    <scope>IDENTIFICATION</scope>
</reference>
<protein>
    <submittedName>
        <fullName evidence="3">Uncharacterized protein</fullName>
    </submittedName>
</protein>
<dbReference type="InterPro" id="IPR032707">
    <property type="entry name" value="MYCBPAP"/>
</dbReference>
<proteinExistence type="predicted"/>
<keyword evidence="2" id="KW-1185">Reference proteome</keyword>
<feature type="region of interest" description="Disordered" evidence="1">
    <location>
        <begin position="1"/>
        <end position="40"/>
    </location>
</feature>
<evidence type="ECO:0000313" key="2">
    <source>
        <dbReference type="Proteomes" id="UP001652628"/>
    </source>
</evidence>
<dbReference type="GeneID" id="108018016"/>
<accession>A0AB39ZS20</accession>
<dbReference type="AlphaFoldDB" id="A0AB39ZS20"/>
<dbReference type="RefSeq" id="XP_016940863.3">
    <property type="nucleotide sequence ID" value="XM_017085374.4"/>
</dbReference>